<feature type="region of interest" description="Disordered" evidence="6">
    <location>
        <begin position="360"/>
        <end position="401"/>
    </location>
</feature>
<evidence type="ECO:0000256" key="7">
    <source>
        <dbReference type="SAM" id="Phobius"/>
    </source>
</evidence>
<proteinExistence type="predicted"/>
<feature type="transmembrane region" description="Helical" evidence="7">
    <location>
        <begin position="165"/>
        <end position="188"/>
    </location>
</feature>
<comment type="subcellular location">
    <subcellularLocation>
        <location evidence="1">Cell membrane</location>
        <topology evidence="1">Multi-pass membrane protein</topology>
    </subcellularLocation>
</comment>
<feature type="transmembrane region" description="Helical" evidence="7">
    <location>
        <begin position="290"/>
        <end position="315"/>
    </location>
</feature>
<feature type="transmembrane region" description="Helical" evidence="7">
    <location>
        <begin position="200"/>
        <end position="219"/>
    </location>
</feature>
<reference evidence="8" key="1">
    <citation type="submission" date="2022-07" db="EMBL/GenBank/DDBJ databases">
        <title>Genome Sequence of Physisporinus lineatus.</title>
        <authorList>
            <person name="Buettner E."/>
        </authorList>
    </citation>
    <scope>NUCLEOTIDE SEQUENCE</scope>
    <source>
        <strain evidence="8">VT162</strain>
    </source>
</reference>
<dbReference type="AlphaFoldDB" id="A0AAD5YGJ7"/>
<feature type="transmembrane region" description="Helical" evidence="7">
    <location>
        <begin position="240"/>
        <end position="260"/>
    </location>
</feature>
<accession>A0AAD5YGJ7</accession>
<feature type="transmembrane region" description="Helical" evidence="7">
    <location>
        <begin position="75"/>
        <end position="94"/>
    </location>
</feature>
<feature type="transmembrane region" description="Helical" evidence="7">
    <location>
        <begin position="529"/>
        <end position="555"/>
    </location>
</feature>
<evidence type="ECO:0000256" key="6">
    <source>
        <dbReference type="SAM" id="MobiDB-lite"/>
    </source>
</evidence>
<dbReference type="InterPro" id="IPR000802">
    <property type="entry name" value="Arsenical_pump_ArsB"/>
</dbReference>
<name>A0AAD5YGJ7_9APHY</name>
<evidence type="ECO:0008006" key="10">
    <source>
        <dbReference type="Google" id="ProtNLM"/>
    </source>
</evidence>
<dbReference type="PANTHER" id="PTHR43302">
    <property type="entry name" value="TRANSPORTER ARSB-RELATED"/>
    <property type="match status" value="1"/>
</dbReference>
<evidence type="ECO:0000256" key="1">
    <source>
        <dbReference type="ARBA" id="ARBA00004651"/>
    </source>
</evidence>
<keyword evidence="2" id="KW-1003">Cell membrane</keyword>
<feature type="transmembrane region" description="Helical" evidence="7">
    <location>
        <begin position="576"/>
        <end position="596"/>
    </location>
</feature>
<keyword evidence="9" id="KW-1185">Reference proteome</keyword>
<feature type="transmembrane region" description="Helical" evidence="7">
    <location>
        <begin position="431"/>
        <end position="451"/>
    </location>
</feature>
<evidence type="ECO:0000256" key="3">
    <source>
        <dbReference type="ARBA" id="ARBA00022692"/>
    </source>
</evidence>
<evidence type="ECO:0000256" key="2">
    <source>
        <dbReference type="ARBA" id="ARBA00022475"/>
    </source>
</evidence>
<feature type="transmembrane region" description="Helical" evidence="7">
    <location>
        <begin position="125"/>
        <end position="144"/>
    </location>
</feature>
<evidence type="ECO:0000313" key="8">
    <source>
        <dbReference type="EMBL" id="KAJ3480823.1"/>
    </source>
</evidence>
<dbReference type="PANTHER" id="PTHR43302:SF5">
    <property type="entry name" value="TRANSPORTER ARSB-RELATED"/>
    <property type="match status" value="1"/>
</dbReference>
<dbReference type="EMBL" id="JANAWD010000353">
    <property type="protein sequence ID" value="KAJ3480823.1"/>
    <property type="molecule type" value="Genomic_DNA"/>
</dbReference>
<organism evidence="8 9">
    <name type="scientific">Meripilus lineatus</name>
    <dbReference type="NCBI Taxonomy" id="2056292"/>
    <lineage>
        <taxon>Eukaryota</taxon>
        <taxon>Fungi</taxon>
        <taxon>Dikarya</taxon>
        <taxon>Basidiomycota</taxon>
        <taxon>Agaricomycotina</taxon>
        <taxon>Agaricomycetes</taxon>
        <taxon>Polyporales</taxon>
        <taxon>Meripilaceae</taxon>
        <taxon>Meripilus</taxon>
    </lineage>
</organism>
<keyword evidence="5 7" id="KW-0472">Membrane</keyword>
<protein>
    <recommendedName>
        <fullName evidence="10">Citrate transporter-like domain-containing protein</fullName>
    </recommendedName>
</protein>
<keyword evidence="3 7" id="KW-0812">Transmembrane</keyword>
<keyword evidence="4 7" id="KW-1133">Transmembrane helix</keyword>
<sequence length="599" mass="64731">METHLHFYRLGATFVTFGLGDFRGPTPPGGDPSFFRKSPLAGDLAFSGDSFRCDVGGGFDLEEPGAKSVGNSKSVLTLVLFFLSNFAVIFPLRIPVPHGFTELVVRALRALKIAPPSTAPIKKRFIWLNFITVPLISVLILLATKSINGEIVRRGILGADGVEPINILALFISLDPVILSGTAFLAYFTRVAGITPPTAWIFSQFAAANMASVVLVSSNPTNLVLSGAFSIPFIQYTAHVILPFLAAALLTYPILTISFFRSPILVPQTLEFDPSEAGDRRASLVDKPGAIFGSVLLLVTLAVLVGTSTVGVPVWEITVPAAAVMFVRDIVHDWAQGRALRSEQEVASRRESIQLETFQCQASSMKDPDNGNPESSVPKSSVDSEPNPTHPTEHPKSPPFDLTSFTQHRLQTLSSRFPTVTTILKRLPVSLLPFAFLMFVLVQGLSAQGWVQVFAGWWKAWVDKTGTLGAIGGMGFVSCVLCNICGTNIGATILLARVLQLWIQESSVSLSELTAQPTPTLDPRTRDGAIYALAIGSNYGAFTLTFSASLAGLLWRQILQQKGIRVRGKQFLMLNFPIAFVAMTASCGVLVAQVYVVHR</sequence>
<comment type="caution">
    <text evidence="8">The sequence shown here is derived from an EMBL/GenBank/DDBJ whole genome shotgun (WGS) entry which is preliminary data.</text>
</comment>
<dbReference type="GO" id="GO:0005886">
    <property type="term" value="C:plasma membrane"/>
    <property type="evidence" value="ECO:0007669"/>
    <property type="project" value="UniProtKB-SubCell"/>
</dbReference>
<dbReference type="GO" id="GO:0015105">
    <property type="term" value="F:arsenite transmembrane transporter activity"/>
    <property type="evidence" value="ECO:0007669"/>
    <property type="project" value="InterPro"/>
</dbReference>
<evidence type="ECO:0000256" key="5">
    <source>
        <dbReference type="ARBA" id="ARBA00023136"/>
    </source>
</evidence>
<gene>
    <name evidence="8" type="ORF">NLI96_g8077</name>
</gene>
<dbReference type="Proteomes" id="UP001212997">
    <property type="component" value="Unassembled WGS sequence"/>
</dbReference>
<feature type="compositionally biased region" description="Polar residues" evidence="6">
    <location>
        <begin position="372"/>
        <end position="387"/>
    </location>
</feature>
<dbReference type="Pfam" id="PF02040">
    <property type="entry name" value="ArsB"/>
    <property type="match status" value="1"/>
</dbReference>
<evidence type="ECO:0000313" key="9">
    <source>
        <dbReference type="Proteomes" id="UP001212997"/>
    </source>
</evidence>
<evidence type="ECO:0000256" key="4">
    <source>
        <dbReference type="ARBA" id="ARBA00022989"/>
    </source>
</evidence>